<sequence>MPEDVTQFVQKNPAAKGFMQKLKLHLLPRIHNLHTQGHASDTSPSLSDPQVWEPSGLDPLENTDQSILNLLSYVILKGN</sequence>
<keyword evidence="3" id="KW-1185">Reference proteome</keyword>
<protein>
    <submittedName>
        <fullName evidence="2">Unplaced genomic scaffold scaffold_168, whole genome shotgun sequence</fullName>
    </submittedName>
</protein>
<dbReference type="Proteomes" id="UP000054018">
    <property type="component" value="Unassembled WGS sequence"/>
</dbReference>
<name>A0A0C9YIW1_9AGAM</name>
<evidence type="ECO:0000313" key="2">
    <source>
        <dbReference type="EMBL" id="KIK16606.1"/>
    </source>
</evidence>
<evidence type="ECO:0000313" key="3">
    <source>
        <dbReference type="Proteomes" id="UP000054018"/>
    </source>
</evidence>
<reference evidence="2 3" key="1">
    <citation type="submission" date="2014-04" db="EMBL/GenBank/DDBJ databases">
        <authorList>
            <consortium name="DOE Joint Genome Institute"/>
            <person name="Kuo A."/>
            <person name="Kohler A."/>
            <person name="Costa M.D."/>
            <person name="Nagy L.G."/>
            <person name="Floudas D."/>
            <person name="Copeland A."/>
            <person name="Barry K.W."/>
            <person name="Cichocki N."/>
            <person name="Veneault-Fourrey C."/>
            <person name="LaButti K."/>
            <person name="Lindquist E.A."/>
            <person name="Lipzen A."/>
            <person name="Lundell T."/>
            <person name="Morin E."/>
            <person name="Murat C."/>
            <person name="Sun H."/>
            <person name="Tunlid A."/>
            <person name="Henrissat B."/>
            <person name="Grigoriev I.V."/>
            <person name="Hibbett D.S."/>
            <person name="Martin F."/>
            <person name="Nordberg H.P."/>
            <person name="Cantor M.N."/>
            <person name="Hua S.X."/>
        </authorList>
    </citation>
    <scope>NUCLEOTIDE SEQUENCE [LARGE SCALE GENOMIC DNA]</scope>
    <source>
        <strain evidence="2 3">441</strain>
    </source>
</reference>
<reference evidence="3" key="2">
    <citation type="submission" date="2015-01" db="EMBL/GenBank/DDBJ databases">
        <title>Evolutionary Origins and Diversification of the Mycorrhizal Mutualists.</title>
        <authorList>
            <consortium name="DOE Joint Genome Institute"/>
            <consortium name="Mycorrhizal Genomics Consortium"/>
            <person name="Kohler A."/>
            <person name="Kuo A."/>
            <person name="Nagy L.G."/>
            <person name="Floudas D."/>
            <person name="Copeland A."/>
            <person name="Barry K.W."/>
            <person name="Cichocki N."/>
            <person name="Veneault-Fourrey C."/>
            <person name="LaButti K."/>
            <person name="Lindquist E.A."/>
            <person name="Lipzen A."/>
            <person name="Lundell T."/>
            <person name="Morin E."/>
            <person name="Murat C."/>
            <person name="Riley R."/>
            <person name="Ohm R."/>
            <person name="Sun H."/>
            <person name="Tunlid A."/>
            <person name="Henrissat B."/>
            <person name="Grigoriev I.V."/>
            <person name="Hibbett D.S."/>
            <person name="Martin F."/>
        </authorList>
    </citation>
    <scope>NUCLEOTIDE SEQUENCE [LARGE SCALE GENOMIC DNA]</scope>
    <source>
        <strain evidence="3">441</strain>
    </source>
</reference>
<gene>
    <name evidence="2" type="ORF">PISMIDRAFT_15728</name>
</gene>
<proteinExistence type="predicted"/>
<dbReference type="EMBL" id="KN833852">
    <property type="protein sequence ID" value="KIK16606.1"/>
    <property type="molecule type" value="Genomic_DNA"/>
</dbReference>
<organism evidence="2 3">
    <name type="scientific">Pisolithus microcarpus 441</name>
    <dbReference type="NCBI Taxonomy" id="765257"/>
    <lineage>
        <taxon>Eukaryota</taxon>
        <taxon>Fungi</taxon>
        <taxon>Dikarya</taxon>
        <taxon>Basidiomycota</taxon>
        <taxon>Agaricomycotina</taxon>
        <taxon>Agaricomycetes</taxon>
        <taxon>Agaricomycetidae</taxon>
        <taxon>Boletales</taxon>
        <taxon>Sclerodermatineae</taxon>
        <taxon>Pisolithaceae</taxon>
        <taxon>Pisolithus</taxon>
    </lineage>
</organism>
<feature type="compositionally biased region" description="Polar residues" evidence="1">
    <location>
        <begin position="33"/>
        <end position="48"/>
    </location>
</feature>
<dbReference type="AlphaFoldDB" id="A0A0C9YIW1"/>
<feature type="region of interest" description="Disordered" evidence="1">
    <location>
        <begin position="33"/>
        <end position="60"/>
    </location>
</feature>
<evidence type="ECO:0000256" key="1">
    <source>
        <dbReference type="SAM" id="MobiDB-lite"/>
    </source>
</evidence>
<dbReference type="HOGENOM" id="CLU_2606922_0_0_1"/>
<accession>A0A0C9YIW1</accession>